<dbReference type="FunFam" id="3.40.50.620:FF:000116">
    <property type="entry name" value="Arginine--tRNA ligase"/>
    <property type="match status" value="1"/>
</dbReference>
<dbReference type="GO" id="GO:0006420">
    <property type="term" value="P:arginyl-tRNA aminoacylation"/>
    <property type="evidence" value="ECO:0007669"/>
    <property type="project" value="UniProtKB-UniRule"/>
</dbReference>
<evidence type="ECO:0000256" key="5">
    <source>
        <dbReference type="ARBA" id="ARBA00022598"/>
    </source>
</evidence>
<dbReference type="FunFam" id="1.10.730.10:FF:000006">
    <property type="entry name" value="Arginyl-tRNA synthetase 2, mitochondrial"/>
    <property type="match status" value="1"/>
</dbReference>
<comment type="caution">
    <text evidence="11">Lacks conserved residue(s) required for the propagation of feature annotation.</text>
</comment>
<evidence type="ECO:0000256" key="8">
    <source>
        <dbReference type="ARBA" id="ARBA00022917"/>
    </source>
</evidence>
<evidence type="ECO:0000256" key="2">
    <source>
        <dbReference type="ARBA" id="ARBA00005594"/>
    </source>
</evidence>
<name>A0A932YXM6_9BACT</name>
<dbReference type="SMART" id="SM00836">
    <property type="entry name" value="DALR_1"/>
    <property type="match status" value="1"/>
</dbReference>
<dbReference type="Gene3D" id="3.30.1360.70">
    <property type="entry name" value="Arginyl tRNA synthetase N-terminal domain"/>
    <property type="match status" value="1"/>
</dbReference>
<keyword evidence="8 11" id="KW-0648">Protein biosynthesis</keyword>
<feature type="domain" description="Arginyl tRNA synthetase N-terminal" evidence="14">
    <location>
        <begin position="4"/>
        <end position="98"/>
    </location>
</feature>
<keyword evidence="5 11" id="KW-0436">Ligase</keyword>
<evidence type="ECO:0000259" key="13">
    <source>
        <dbReference type="SMART" id="SM00836"/>
    </source>
</evidence>
<keyword evidence="6 11" id="KW-0547">Nucleotide-binding</keyword>
<evidence type="ECO:0000256" key="6">
    <source>
        <dbReference type="ARBA" id="ARBA00022741"/>
    </source>
</evidence>
<dbReference type="GO" id="GO:0005524">
    <property type="term" value="F:ATP binding"/>
    <property type="evidence" value="ECO:0007669"/>
    <property type="project" value="UniProtKB-UniRule"/>
</dbReference>
<dbReference type="GO" id="GO:0004814">
    <property type="term" value="F:arginine-tRNA ligase activity"/>
    <property type="evidence" value="ECO:0007669"/>
    <property type="project" value="UniProtKB-UniRule"/>
</dbReference>
<gene>
    <name evidence="11 15" type="primary">argS</name>
    <name evidence="15" type="ORF">HY474_00520</name>
</gene>
<dbReference type="SUPFAM" id="SSF55190">
    <property type="entry name" value="Arginyl-tRNA synthetase (ArgRS), N-terminal 'additional' domain"/>
    <property type="match status" value="1"/>
</dbReference>
<dbReference type="Pfam" id="PF03485">
    <property type="entry name" value="Arg_tRNA_synt_N"/>
    <property type="match status" value="1"/>
</dbReference>
<dbReference type="Gene3D" id="1.10.730.10">
    <property type="entry name" value="Isoleucyl-tRNA Synthetase, Domain 1"/>
    <property type="match status" value="1"/>
</dbReference>
<sequence>MFRNQLRPLILRAIADLQQEKALPPFDVPLFTVTASEEADRGDYATNAALIIGQRIGRPPLEVAEHIAARLGKCSASRGAAVVAAAAAAAPGFVNISLSDELLAGSLGAALAEPDIWWRSDLGNGETVVVEYSSPNIAKPLGVHHLRSTIIGQAIVNLLRAGGYQAVSLSFPGDWGTQFGLLIAGYKRWGDPEKIKAHPIEEMLDLYVRFSQAAKENTELLGEGREEFKKLEDGDPENRKLWQWFLDESLRDFNRVYELLGVKIEHTIGESFYEPELRGIIHDALERGIAKRSDDGSVVIPIPSSSTPEIIQKSDGATIYTTRELAAIRHRIQQWNASKLLYVAANQQTFHLEQVFRSAELLGYAKPGQLVHVKFGMMLGPGGKKFATREGRLIPLVEVLGEAIQRSRAVVERLNPELPEEKKARIARAVGVGAVKYYDLFHHRLSDITFEWDQMLNLEGASAPYLQYTYARLRSILRKYGKEIGKLEIEKSAFDALEHRLLAAMLRLPEAIEDALRDYTPNTLASYLFGLAKLANEFYHSHPVLQETDAAKLEFRLALVSGIADTLKNGLGLLGIEAPEEM</sequence>
<evidence type="ECO:0000256" key="10">
    <source>
        <dbReference type="ARBA" id="ARBA00049339"/>
    </source>
</evidence>
<dbReference type="HAMAP" id="MF_00123">
    <property type="entry name" value="Arg_tRNA_synth"/>
    <property type="match status" value="1"/>
</dbReference>
<evidence type="ECO:0000256" key="1">
    <source>
        <dbReference type="ARBA" id="ARBA00004496"/>
    </source>
</evidence>
<dbReference type="PANTHER" id="PTHR11956">
    <property type="entry name" value="ARGINYL-TRNA SYNTHETASE"/>
    <property type="match status" value="1"/>
</dbReference>
<comment type="caution">
    <text evidence="15">The sequence shown here is derived from an EMBL/GenBank/DDBJ whole genome shotgun (WGS) entry which is preliminary data.</text>
</comment>
<evidence type="ECO:0000256" key="9">
    <source>
        <dbReference type="ARBA" id="ARBA00023146"/>
    </source>
</evidence>
<protein>
    <recommendedName>
        <fullName evidence="11">Arginine--tRNA ligase</fullName>
        <ecNumber evidence="11">6.1.1.19</ecNumber>
    </recommendedName>
    <alternativeName>
        <fullName evidence="11">Arginyl-tRNA synthetase</fullName>
        <shortName evidence="11">ArgRS</shortName>
    </alternativeName>
</protein>
<dbReference type="InterPro" id="IPR005148">
    <property type="entry name" value="Arg-tRNA-synth_N"/>
</dbReference>
<evidence type="ECO:0000313" key="15">
    <source>
        <dbReference type="EMBL" id="MBI4132098.1"/>
    </source>
</evidence>
<accession>A0A932YXM6</accession>
<evidence type="ECO:0000313" key="16">
    <source>
        <dbReference type="Proteomes" id="UP000704960"/>
    </source>
</evidence>
<dbReference type="InterPro" id="IPR008909">
    <property type="entry name" value="DALR_anticod-bd"/>
</dbReference>
<dbReference type="EC" id="6.1.1.19" evidence="11"/>
<dbReference type="GO" id="GO:0005737">
    <property type="term" value="C:cytoplasm"/>
    <property type="evidence" value="ECO:0007669"/>
    <property type="project" value="UniProtKB-SubCell"/>
</dbReference>
<organism evidence="15 16">
    <name type="scientific">Candidatus Sungiibacteriota bacterium</name>
    <dbReference type="NCBI Taxonomy" id="2750080"/>
    <lineage>
        <taxon>Bacteria</taxon>
        <taxon>Candidatus Sungiibacteriota</taxon>
    </lineage>
</organism>
<dbReference type="Pfam" id="PF05746">
    <property type="entry name" value="DALR_1"/>
    <property type="match status" value="1"/>
</dbReference>
<dbReference type="Proteomes" id="UP000704960">
    <property type="component" value="Unassembled WGS sequence"/>
</dbReference>
<evidence type="ECO:0000256" key="11">
    <source>
        <dbReference type="HAMAP-Rule" id="MF_00123"/>
    </source>
</evidence>
<dbReference type="SUPFAM" id="SSF52374">
    <property type="entry name" value="Nucleotidylyl transferase"/>
    <property type="match status" value="1"/>
</dbReference>
<comment type="similarity">
    <text evidence="2 11 12">Belongs to the class-I aminoacyl-tRNA synthetase family.</text>
</comment>
<dbReference type="AlphaFoldDB" id="A0A932YXM6"/>
<dbReference type="Pfam" id="PF00750">
    <property type="entry name" value="tRNA-synt_1d"/>
    <property type="match status" value="1"/>
</dbReference>
<proteinExistence type="inferred from homology"/>
<dbReference type="SMART" id="SM01016">
    <property type="entry name" value="Arg_tRNA_synt_N"/>
    <property type="match status" value="1"/>
</dbReference>
<feature type="domain" description="DALR anticodon binding" evidence="13">
    <location>
        <begin position="466"/>
        <end position="582"/>
    </location>
</feature>
<keyword evidence="9 11" id="KW-0030">Aminoacyl-tRNA synthetase</keyword>
<keyword evidence="4 11" id="KW-0963">Cytoplasm</keyword>
<evidence type="ECO:0000256" key="3">
    <source>
        <dbReference type="ARBA" id="ARBA00011245"/>
    </source>
</evidence>
<dbReference type="InterPro" id="IPR009080">
    <property type="entry name" value="tRNAsynth_Ia_anticodon-bd"/>
</dbReference>
<evidence type="ECO:0000256" key="7">
    <source>
        <dbReference type="ARBA" id="ARBA00022840"/>
    </source>
</evidence>
<dbReference type="SUPFAM" id="SSF47323">
    <property type="entry name" value="Anticodon-binding domain of a subclass of class I aminoacyl-tRNA synthetases"/>
    <property type="match status" value="1"/>
</dbReference>
<comment type="subunit">
    <text evidence="3 11">Monomer.</text>
</comment>
<dbReference type="InterPro" id="IPR036695">
    <property type="entry name" value="Arg-tRNA-synth_N_sf"/>
</dbReference>
<comment type="subcellular location">
    <subcellularLocation>
        <location evidence="1 11">Cytoplasm</location>
    </subcellularLocation>
</comment>
<dbReference type="CDD" id="cd07956">
    <property type="entry name" value="Anticodon_Ia_Arg"/>
    <property type="match status" value="1"/>
</dbReference>
<dbReference type="NCBIfam" id="TIGR00456">
    <property type="entry name" value="argS"/>
    <property type="match status" value="1"/>
</dbReference>
<dbReference type="InterPro" id="IPR035684">
    <property type="entry name" value="ArgRS_core"/>
</dbReference>
<evidence type="ECO:0000259" key="14">
    <source>
        <dbReference type="SMART" id="SM01016"/>
    </source>
</evidence>
<evidence type="ECO:0000256" key="4">
    <source>
        <dbReference type="ARBA" id="ARBA00022490"/>
    </source>
</evidence>
<evidence type="ECO:0000256" key="12">
    <source>
        <dbReference type="RuleBase" id="RU363038"/>
    </source>
</evidence>
<dbReference type="EMBL" id="JACQMJ010000004">
    <property type="protein sequence ID" value="MBI4132098.1"/>
    <property type="molecule type" value="Genomic_DNA"/>
</dbReference>
<comment type="catalytic activity">
    <reaction evidence="10 11">
        <text>tRNA(Arg) + L-arginine + ATP = L-arginyl-tRNA(Arg) + AMP + diphosphate</text>
        <dbReference type="Rhea" id="RHEA:20301"/>
        <dbReference type="Rhea" id="RHEA-COMP:9658"/>
        <dbReference type="Rhea" id="RHEA-COMP:9673"/>
        <dbReference type="ChEBI" id="CHEBI:30616"/>
        <dbReference type="ChEBI" id="CHEBI:32682"/>
        <dbReference type="ChEBI" id="CHEBI:33019"/>
        <dbReference type="ChEBI" id="CHEBI:78442"/>
        <dbReference type="ChEBI" id="CHEBI:78513"/>
        <dbReference type="ChEBI" id="CHEBI:456215"/>
        <dbReference type="EC" id="6.1.1.19"/>
    </reaction>
</comment>
<dbReference type="InterPro" id="IPR001278">
    <property type="entry name" value="Arg-tRNA-ligase"/>
</dbReference>
<keyword evidence="7 11" id="KW-0067">ATP-binding</keyword>
<dbReference type="Gene3D" id="3.40.50.620">
    <property type="entry name" value="HUPs"/>
    <property type="match status" value="1"/>
</dbReference>
<reference evidence="15" key="1">
    <citation type="submission" date="2020-07" db="EMBL/GenBank/DDBJ databases">
        <title>Huge and variable diversity of episymbiotic CPR bacteria and DPANN archaea in groundwater ecosystems.</title>
        <authorList>
            <person name="He C.Y."/>
            <person name="Keren R."/>
            <person name="Whittaker M."/>
            <person name="Farag I.F."/>
            <person name="Doudna J."/>
            <person name="Cate J.H.D."/>
            <person name="Banfield J.F."/>
        </authorList>
    </citation>
    <scope>NUCLEOTIDE SEQUENCE</scope>
    <source>
        <strain evidence="15">NC_groundwater_1226_Ag_S-0.1um_59_124</strain>
    </source>
</reference>
<dbReference type="PANTHER" id="PTHR11956:SF5">
    <property type="entry name" value="ARGININE--TRNA LIGASE, CYTOPLASMIC"/>
    <property type="match status" value="1"/>
</dbReference>
<dbReference type="PRINTS" id="PR01038">
    <property type="entry name" value="TRNASYNTHARG"/>
</dbReference>
<dbReference type="InterPro" id="IPR014729">
    <property type="entry name" value="Rossmann-like_a/b/a_fold"/>
</dbReference>